<protein>
    <submittedName>
        <fullName evidence="2">Uncharacterized protein</fullName>
    </submittedName>
</protein>
<dbReference type="Proteomes" id="UP000077266">
    <property type="component" value="Unassembled WGS sequence"/>
</dbReference>
<feature type="compositionally biased region" description="Basic residues" evidence="1">
    <location>
        <begin position="277"/>
        <end position="287"/>
    </location>
</feature>
<sequence length="1048" mass="116878">MRGRREHGKWYYLRCSIRSELLQATRGSKRRREGQPEAPAMSTSKADAVESERERCGDDSERMTDSGVDAGEGDGGLAPESEIVVVVESAGQTEATAGDGVQLQKTGTKRRVTVHPPVPVTETLASIDWEREMSSLVTGRAFVQTGAPLKSTLLKSISRVQEFQRATAGGIAAHLTSGVAPHASMISIHVALDAAKDLSTMYALHHAGRMISSGSLLAMAHGYVRIMKWCLEDGPRFADWVFRDVLTEGSPRPVGVEWVDNLVKEVHRAVLQGATPRARRGKEKKGKKKDDEDEEEQSRWLMEDIEVPIMWLADRERALRSERGRGLGAEVEDGEESGNDDPNDDDYEPSSSDESSSDDDDTDFPTRDGTSSQPDDGAAVPRSSFAATIPLTRADGKPSGTAALVGKKVRVKTKTLTLEFGTYENSPVRRYQALTTALVDTLFEVLLAPGLRRVQPLLEMVIDRKSREKARVQEKQMVPEEDEGDPKEKAGKSKGKAGGTNGSAIQQHMAIAIARGWALEALREGAGTDIVWSSEAIASIWLFVHTYRKTWSHSPFRMIKPLRSAHRNAYQGRTGVVFPKDLAAFRSEIVSWFANNPSATAALQSYGEHYRYHLAELEGGSSEKFAATVPELFRKEERKHDGRGNGEATRSQRTSVRARKPRVGASPREITNLPSKQDWALPTLMLDLAWRREQRRLGEHDVLEDSVGAAETFFTGGDPHDRSASDKRTSDQMNPVLVFQETHKLLEKAIGKDQIRDPRYLKNLVLAIATGQSMRTRKFLEVWMDKMPRDAAEMAELYEERVRLNDVERAKYPVKDDDDPHSERWLAAHGDYWQLHDIAVYGAPSNAFSFDGGKAITRVFGDTLDRWLTGFLETHPDPGTQVSWEEMGKEISSWNIPPFTGDAGLGKLHLQHHLARRGLCRSATVPELGRWINVNRARGAFRGLTDLGFRPLLDENAVVHALQMTHDHLEVALPSQIRTAMDFGPALVENFLCKVHRTWGDLDTLKGAKGMSEKWVEGWLTEYFKHERIVDLRDWNGEQRLESCSVYG</sequence>
<feature type="compositionally biased region" description="Basic and acidic residues" evidence="1">
    <location>
        <begin position="47"/>
        <end position="64"/>
    </location>
</feature>
<feature type="compositionally biased region" description="Basic and acidic residues" evidence="1">
    <location>
        <begin position="469"/>
        <end position="478"/>
    </location>
</feature>
<feature type="region of interest" description="Disordered" evidence="1">
    <location>
        <begin position="711"/>
        <end position="730"/>
    </location>
</feature>
<feature type="region of interest" description="Disordered" evidence="1">
    <location>
        <begin position="273"/>
        <end position="299"/>
    </location>
</feature>
<accession>A0A165FZM3</accession>
<feature type="compositionally biased region" description="Basic and acidic residues" evidence="1">
    <location>
        <begin position="634"/>
        <end position="644"/>
    </location>
</feature>
<keyword evidence="3" id="KW-1185">Reference proteome</keyword>
<feature type="region of interest" description="Disordered" evidence="1">
    <location>
        <begin position="469"/>
        <end position="502"/>
    </location>
</feature>
<dbReference type="AlphaFoldDB" id="A0A165FZM3"/>
<name>A0A165FZM3_EXIGL</name>
<evidence type="ECO:0000313" key="2">
    <source>
        <dbReference type="EMBL" id="KZV89767.1"/>
    </source>
</evidence>
<feature type="region of interest" description="Disordered" evidence="1">
    <location>
        <begin position="23"/>
        <end position="77"/>
    </location>
</feature>
<reference evidence="2 3" key="1">
    <citation type="journal article" date="2016" name="Mol. Biol. Evol.">
        <title>Comparative Genomics of Early-Diverging Mushroom-Forming Fungi Provides Insights into the Origins of Lignocellulose Decay Capabilities.</title>
        <authorList>
            <person name="Nagy L.G."/>
            <person name="Riley R."/>
            <person name="Tritt A."/>
            <person name="Adam C."/>
            <person name="Daum C."/>
            <person name="Floudas D."/>
            <person name="Sun H."/>
            <person name="Yadav J.S."/>
            <person name="Pangilinan J."/>
            <person name="Larsson K.H."/>
            <person name="Matsuura K."/>
            <person name="Barry K."/>
            <person name="Labutti K."/>
            <person name="Kuo R."/>
            <person name="Ohm R.A."/>
            <person name="Bhattacharya S.S."/>
            <person name="Shirouzu T."/>
            <person name="Yoshinaga Y."/>
            <person name="Martin F.M."/>
            <person name="Grigoriev I.V."/>
            <person name="Hibbett D.S."/>
        </authorList>
    </citation>
    <scope>NUCLEOTIDE SEQUENCE [LARGE SCALE GENOMIC DNA]</scope>
    <source>
        <strain evidence="2 3">HHB12029</strain>
    </source>
</reference>
<dbReference type="EMBL" id="KV426064">
    <property type="protein sequence ID" value="KZV89767.1"/>
    <property type="molecule type" value="Genomic_DNA"/>
</dbReference>
<gene>
    <name evidence="2" type="ORF">EXIGLDRAFT_138455</name>
</gene>
<feature type="compositionally biased region" description="Basic and acidic residues" evidence="1">
    <location>
        <begin position="718"/>
        <end position="730"/>
    </location>
</feature>
<feature type="region of interest" description="Disordered" evidence="1">
    <location>
        <begin position="634"/>
        <end position="670"/>
    </location>
</feature>
<proteinExistence type="predicted"/>
<evidence type="ECO:0000256" key="1">
    <source>
        <dbReference type="SAM" id="MobiDB-lite"/>
    </source>
</evidence>
<dbReference type="InParanoid" id="A0A165FZM3"/>
<organism evidence="2 3">
    <name type="scientific">Exidia glandulosa HHB12029</name>
    <dbReference type="NCBI Taxonomy" id="1314781"/>
    <lineage>
        <taxon>Eukaryota</taxon>
        <taxon>Fungi</taxon>
        <taxon>Dikarya</taxon>
        <taxon>Basidiomycota</taxon>
        <taxon>Agaricomycotina</taxon>
        <taxon>Agaricomycetes</taxon>
        <taxon>Auriculariales</taxon>
        <taxon>Exidiaceae</taxon>
        <taxon>Exidia</taxon>
    </lineage>
</organism>
<evidence type="ECO:0000313" key="3">
    <source>
        <dbReference type="Proteomes" id="UP000077266"/>
    </source>
</evidence>
<feature type="compositionally biased region" description="Acidic residues" evidence="1">
    <location>
        <begin position="330"/>
        <end position="348"/>
    </location>
</feature>
<feature type="region of interest" description="Disordered" evidence="1">
    <location>
        <begin position="324"/>
        <end position="382"/>
    </location>
</feature>